<sequence length="212" mass="22476">MNRPAFRGIFRTSIALLGAAAASAAMTTAASAAVPAEGAHGAAAGIQADADAERGCAVVYFDLGETLVHTAEDSTTGYMPGAAAYLRELRERNIEVGLITNVPSSWGETDAERAAALKKEVDSTWKGSAPFAWEDFGDRILTPRTEAERKPAPALWERAKENANGCRLVYEAETAEETEVAASLGYFAYQTGLPSRPAYLPARVIELLAHGS</sequence>
<evidence type="ECO:0000313" key="3">
    <source>
        <dbReference type="Proteomes" id="UP000631535"/>
    </source>
</evidence>
<comment type="caution">
    <text evidence="2">The sequence shown here is derived from an EMBL/GenBank/DDBJ whole genome shotgun (WGS) entry which is preliminary data.</text>
</comment>
<dbReference type="Proteomes" id="UP000631535">
    <property type="component" value="Unassembled WGS sequence"/>
</dbReference>
<feature type="chain" id="PRO_5046379712" evidence="1">
    <location>
        <begin position="33"/>
        <end position="212"/>
    </location>
</feature>
<gene>
    <name evidence="2" type="ORF">GCM10012287_25920</name>
</gene>
<dbReference type="RefSeq" id="WP_189037247.1">
    <property type="nucleotide sequence ID" value="NZ_BMMP01000007.1"/>
</dbReference>
<keyword evidence="3" id="KW-1185">Reference proteome</keyword>
<reference evidence="3" key="1">
    <citation type="journal article" date="2019" name="Int. J. Syst. Evol. Microbiol.">
        <title>The Global Catalogue of Microorganisms (GCM) 10K type strain sequencing project: providing services to taxonomists for standard genome sequencing and annotation.</title>
        <authorList>
            <consortium name="The Broad Institute Genomics Platform"/>
            <consortium name="The Broad Institute Genome Sequencing Center for Infectious Disease"/>
            <person name="Wu L."/>
            <person name="Ma J."/>
        </authorList>
    </citation>
    <scope>NUCLEOTIDE SEQUENCE [LARGE SCALE GENOMIC DNA]</scope>
    <source>
        <strain evidence="3">CGMCC 4.7178</strain>
    </source>
</reference>
<proteinExistence type="predicted"/>
<accession>A0ABQ2MBK5</accession>
<dbReference type="Gene3D" id="3.40.50.1000">
    <property type="entry name" value="HAD superfamily/HAD-like"/>
    <property type="match status" value="1"/>
</dbReference>
<protein>
    <submittedName>
        <fullName evidence="2">Uncharacterized protein</fullName>
    </submittedName>
</protein>
<evidence type="ECO:0000256" key="1">
    <source>
        <dbReference type="SAM" id="SignalP"/>
    </source>
</evidence>
<dbReference type="InterPro" id="IPR036412">
    <property type="entry name" value="HAD-like_sf"/>
</dbReference>
<dbReference type="InterPro" id="IPR023214">
    <property type="entry name" value="HAD_sf"/>
</dbReference>
<feature type="signal peptide" evidence="1">
    <location>
        <begin position="1"/>
        <end position="32"/>
    </location>
</feature>
<organism evidence="2 3">
    <name type="scientific">Streptomyces daqingensis</name>
    <dbReference type="NCBI Taxonomy" id="1472640"/>
    <lineage>
        <taxon>Bacteria</taxon>
        <taxon>Bacillati</taxon>
        <taxon>Actinomycetota</taxon>
        <taxon>Actinomycetes</taxon>
        <taxon>Kitasatosporales</taxon>
        <taxon>Streptomycetaceae</taxon>
        <taxon>Streptomyces</taxon>
    </lineage>
</organism>
<dbReference type="CDD" id="cd01427">
    <property type="entry name" value="HAD_like"/>
    <property type="match status" value="1"/>
</dbReference>
<dbReference type="SUPFAM" id="SSF56784">
    <property type="entry name" value="HAD-like"/>
    <property type="match status" value="1"/>
</dbReference>
<evidence type="ECO:0000313" key="2">
    <source>
        <dbReference type="EMBL" id="GGO49180.1"/>
    </source>
</evidence>
<name>A0ABQ2MBK5_9ACTN</name>
<dbReference type="EMBL" id="BMMP01000007">
    <property type="protein sequence ID" value="GGO49180.1"/>
    <property type="molecule type" value="Genomic_DNA"/>
</dbReference>
<keyword evidence="1" id="KW-0732">Signal</keyword>